<protein>
    <submittedName>
        <fullName evidence="9">Disease resistance RPP13-like protein 1</fullName>
    </submittedName>
</protein>
<dbReference type="Gene3D" id="1.20.5.4130">
    <property type="match status" value="1"/>
</dbReference>
<dbReference type="PRINTS" id="PR00364">
    <property type="entry name" value="DISEASERSIST"/>
</dbReference>
<dbReference type="Gene3D" id="1.10.8.430">
    <property type="entry name" value="Helical domain of apoptotic protease-activating factors"/>
    <property type="match status" value="1"/>
</dbReference>
<dbReference type="InterPro" id="IPR036388">
    <property type="entry name" value="WH-like_DNA-bd_sf"/>
</dbReference>
<evidence type="ECO:0000259" key="7">
    <source>
        <dbReference type="Pfam" id="PF23559"/>
    </source>
</evidence>
<dbReference type="GO" id="GO:0006952">
    <property type="term" value="P:defense response"/>
    <property type="evidence" value="ECO:0007669"/>
    <property type="project" value="UniProtKB-KW"/>
</dbReference>
<keyword evidence="8" id="KW-1185">Reference proteome</keyword>
<feature type="domain" description="NB-ARC" evidence="5">
    <location>
        <begin position="188"/>
        <end position="355"/>
    </location>
</feature>
<evidence type="ECO:0000256" key="1">
    <source>
        <dbReference type="ARBA" id="ARBA00022737"/>
    </source>
</evidence>
<feature type="domain" description="Disease resistance N-terminal" evidence="6">
    <location>
        <begin position="14"/>
        <end position="108"/>
    </location>
</feature>
<evidence type="ECO:0000256" key="4">
    <source>
        <dbReference type="ARBA" id="ARBA00022840"/>
    </source>
</evidence>
<dbReference type="InterPro" id="IPR042197">
    <property type="entry name" value="Apaf_helical"/>
</dbReference>
<organism evidence="8 9">
    <name type="scientific">Durio zibethinus</name>
    <name type="common">Durian</name>
    <dbReference type="NCBI Taxonomy" id="66656"/>
    <lineage>
        <taxon>Eukaryota</taxon>
        <taxon>Viridiplantae</taxon>
        <taxon>Streptophyta</taxon>
        <taxon>Embryophyta</taxon>
        <taxon>Tracheophyta</taxon>
        <taxon>Spermatophyta</taxon>
        <taxon>Magnoliopsida</taxon>
        <taxon>eudicotyledons</taxon>
        <taxon>Gunneridae</taxon>
        <taxon>Pentapetalae</taxon>
        <taxon>rosids</taxon>
        <taxon>malvids</taxon>
        <taxon>Malvales</taxon>
        <taxon>Malvaceae</taxon>
        <taxon>Helicteroideae</taxon>
        <taxon>Durio</taxon>
    </lineage>
</organism>
<dbReference type="Gene3D" id="3.40.50.300">
    <property type="entry name" value="P-loop containing nucleotide triphosphate hydrolases"/>
    <property type="match status" value="1"/>
</dbReference>
<dbReference type="KEGG" id="dzi:111305841"/>
<dbReference type="InterPro" id="IPR058922">
    <property type="entry name" value="WHD_DRP"/>
</dbReference>
<evidence type="ECO:0000313" key="8">
    <source>
        <dbReference type="Proteomes" id="UP000515121"/>
    </source>
</evidence>
<dbReference type="Pfam" id="PF00931">
    <property type="entry name" value="NB-ARC"/>
    <property type="match status" value="1"/>
</dbReference>
<keyword evidence="1" id="KW-0677">Repeat</keyword>
<dbReference type="InterPro" id="IPR027417">
    <property type="entry name" value="P-loop_NTPase"/>
</dbReference>
<keyword evidence="2" id="KW-0547">Nucleotide-binding</keyword>
<dbReference type="Pfam" id="PF23559">
    <property type="entry name" value="WHD_DRP"/>
    <property type="match status" value="1"/>
</dbReference>
<accession>A0A6P6A3X1</accession>
<dbReference type="Proteomes" id="UP000515121">
    <property type="component" value="Unplaced"/>
</dbReference>
<evidence type="ECO:0000259" key="6">
    <source>
        <dbReference type="Pfam" id="PF18052"/>
    </source>
</evidence>
<dbReference type="InterPro" id="IPR002182">
    <property type="entry name" value="NB-ARC"/>
</dbReference>
<dbReference type="SUPFAM" id="SSF52540">
    <property type="entry name" value="P-loop containing nucleoside triphosphate hydrolases"/>
    <property type="match status" value="1"/>
</dbReference>
<reference evidence="9" key="1">
    <citation type="submission" date="2025-08" db="UniProtKB">
        <authorList>
            <consortium name="RefSeq"/>
        </authorList>
    </citation>
    <scope>IDENTIFICATION</scope>
    <source>
        <tissue evidence="9">Fruit stalk</tissue>
    </source>
</reference>
<name>A0A6P6A3X1_DURZI</name>
<keyword evidence="3" id="KW-0611">Plant defense</keyword>
<dbReference type="Gene3D" id="1.10.10.10">
    <property type="entry name" value="Winged helix-like DNA-binding domain superfamily/Winged helix DNA-binding domain"/>
    <property type="match status" value="1"/>
</dbReference>
<dbReference type="AlphaFoldDB" id="A0A6P6A3X1"/>
<dbReference type="FunFam" id="1.10.10.10:FF:000322">
    <property type="entry name" value="Probable disease resistance protein At1g63360"/>
    <property type="match status" value="1"/>
</dbReference>
<dbReference type="PANTHER" id="PTHR36766">
    <property type="entry name" value="PLANT BROAD-SPECTRUM MILDEW RESISTANCE PROTEIN RPW8"/>
    <property type="match status" value="1"/>
</dbReference>
<dbReference type="PANTHER" id="PTHR36766:SF51">
    <property type="entry name" value="DISEASE RESISTANCE RPP13-LIKE PROTEIN 1"/>
    <property type="match status" value="1"/>
</dbReference>
<dbReference type="FunFam" id="3.40.50.300:FF:001091">
    <property type="entry name" value="Probable disease resistance protein At1g61300"/>
    <property type="match status" value="1"/>
</dbReference>
<dbReference type="GeneID" id="111305841"/>
<feature type="domain" description="Disease resistance protein winged helix" evidence="7">
    <location>
        <begin position="441"/>
        <end position="507"/>
    </location>
</feature>
<dbReference type="OrthoDB" id="37484at2759"/>
<evidence type="ECO:0000313" key="9">
    <source>
        <dbReference type="RefSeq" id="XP_022759440.1"/>
    </source>
</evidence>
<proteinExistence type="predicted"/>
<dbReference type="GO" id="GO:0005524">
    <property type="term" value="F:ATP binding"/>
    <property type="evidence" value="ECO:0007669"/>
    <property type="project" value="UniProtKB-KW"/>
</dbReference>
<keyword evidence="4" id="KW-0067">ATP-binding</keyword>
<dbReference type="RefSeq" id="XP_022759440.1">
    <property type="nucleotide sequence ID" value="XM_022903705.1"/>
</dbReference>
<sequence length="592" mass="67544">MEVIVSTVADAMLSAFFRSVFETLSSPDFLKFTRDEQVVAEMQKWEKLLLKINALLEDAEEKQTTSRAVKLWLRDLQHVAFDAEDVVDEFATEALQRKLMELTQASVSSHKGWKKFILPSRFRAINPNSIIFDSEKYKIKEITERLDDLDARKNYLNLVKIGGGRSEKVLPRLPTSSLVVKSRVYGRERDKDAVINLLMDGGEMGVVPIVGMGGVGKTTLAQLVYDDERIKTSFELKAWVCVSEEFDVLRVTKTLLDAVASDIGKLEDLNLLQMRLKEKLLGRKFLIVLDDIWNENYLQWDLLCRPFAAGAAGSKILVTTRHERVAAVVANRVGYHLKQLSNDDCLSLFTWHALRANNFDGYPNLKVVGEQIVKRCKGLPLAVKTLGGLLRTKVNRDEWEEILMSKIWNLPEERSGIIPALRLSYHDLPSNSKRCFAYCAIFPKGYEFDKDLLVLLWMAEGFLQQPKGQMEDLGLDYYNELLSRSFFQQSNSNKTRFVMHDLINDLAQFVSEEICFSFEDGDMLNGDKLCTDVEKIRHLSFSRKQYDVAKRFGILCQMKNLRTLIALPTCMPPCAAYCYLSGDVLQNICYQG</sequence>
<dbReference type="Pfam" id="PF18052">
    <property type="entry name" value="Rx_N"/>
    <property type="match status" value="1"/>
</dbReference>
<dbReference type="GO" id="GO:0043531">
    <property type="term" value="F:ADP binding"/>
    <property type="evidence" value="ECO:0007669"/>
    <property type="project" value="InterPro"/>
</dbReference>
<evidence type="ECO:0000256" key="3">
    <source>
        <dbReference type="ARBA" id="ARBA00022821"/>
    </source>
</evidence>
<dbReference type="InterPro" id="IPR041118">
    <property type="entry name" value="Rx_N"/>
</dbReference>
<evidence type="ECO:0000259" key="5">
    <source>
        <dbReference type="Pfam" id="PF00931"/>
    </source>
</evidence>
<evidence type="ECO:0000256" key="2">
    <source>
        <dbReference type="ARBA" id="ARBA00022741"/>
    </source>
</evidence>
<gene>
    <name evidence="9" type="primary">LOC111305841</name>
</gene>